<keyword evidence="1" id="KW-0732">Signal</keyword>
<keyword evidence="3" id="KW-1185">Reference proteome</keyword>
<feature type="chain" id="PRO_5035790411" description="Secreted protein" evidence="1">
    <location>
        <begin position="29"/>
        <end position="102"/>
    </location>
</feature>
<evidence type="ECO:0008006" key="4">
    <source>
        <dbReference type="Google" id="ProtNLM"/>
    </source>
</evidence>
<reference evidence="2" key="2">
    <citation type="submission" date="2018-03" db="EMBL/GenBank/DDBJ databases">
        <title>The Triticum urartu genome reveals the dynamic nature of wheat genome evolution.</title>
        <authorList>
            <person name="Ling H."/>
            <person name="Ma B."/>
            <person name="Shi X."/>
            <person name="Liu H."/>
            <person name="Dong L."/>
            <person name="Sun H."/>
            <person name="Cao Y."/>
            <person name="Gao Q."/>
            <person name="Zheng S."/>
            <person name="Li Y."/>
            <person name="Yu Y."/>
            <person name="Du H."/>
            <person name="Qi M."/>
            <person name="Li Y."/>
            <person name="Yu H."/>
            <person name="Cui Y."/>
            <person name="Wang N."/>
            <person name="Chen C."/>
            <person name="Wu H."/>
            <person name="Zhao Y."/>
            <person name="Zhang J."/>
            <person name="Li Y."/>
            <person name="Zhou W."/>
            <person name="Zhang B."/>
            <person name="Hu W."/>
            <person name="Eijk M."/>
            <person name="Tang J."/>
            <person name="Witsenboer H."/>
            <person name="Zhao S."/>
            <person name="Li Z."/>
            <person name="Zhang A."/>
            <person name="Wang D."/>
            <person name="Liang C."/>
        </authorList>
    </citation>
    <scope>NUCLEOTIDE SEQUENCE [LARGE SCALE GENOMIC DNA]</scope>
    <source>
        <strain evidence="2">cv. G1812</strain>
    </source>
</reference>
<organism evidence="2 3">
    <name type="scientific">Triticum urartu</name>
    <name type="common">Red wild einkorn</name>
    <name type="synonym">Crithodium urartu</name>
    <dbReference type="NCBI Taxonomy" id="4572"/>
    <lineage>
        <taxon>Eukaryota</taxon>
        <taxon>Viridiplantae</taxon>
        <taxon>Streptophyta</taxon>
        <taxon>Embryophyta</taxon>
        <taxon>Tracheophyta</taxon>
        <taxon>Spermatophyta</taxon>
        <taxon>Magnoliopsida</taxon>
        <taxon>Liliopsida</taxon>
        <taxon>Poales</taxon>
        <taxon>Poaceae</taxon>
        <taxon>BOP clade</taxon>
        <taxon>Pooideae</taxon>
        <taxon>Triticodae</taxon>
        <taxon>Triticeae</taxon>
        <taxon>Triticinae</taxon>
        <taxon>Triticum</taxon>
    </lineage>
</organism>
<reference evidence="2" key="3">
    <citation type="submission" date="2022-06" db="UniProtKB">
        <authorList>
            <consortium name="EnsemblPlants"/>
        </authorList>
    </citation>
    <scope>IDENTIFICATION</scope>
</reference>
<feature type="signal peptide" evidence="1">
    <location>
        <begin position="1"/>
        <end position="28"/>
    </location>
</feature>
<dbReference type="Proteomes" id="UP000015106">
    <property type="component" value="Chromosome 2"/>
</dbReference>
<protein>
    <recommendedName>
        <fullName evidence="4">Secreted protein</fullName>
    </recommendedName>
</protein>
<accession>A0A8R7PLE6</accession>
<name>A0A8R7PLE6_TRIUA</name>
<sequence>MTLKARLVSCSSMILVLTSFRLMQKISSCSVTSSSLHRSSLDKAKAKQRSFGSFPSLLSGCNRCLRHPQILSRVTSDEKPRSACLTDWAVWMYKTYRGFLSL</sequence>
<dbReference type="EnsemblPlants" id="TuG1812G0200005798.01.T01">
    <property type="protein sequence ID" value="TuG1812G0200005798.01.T01.cds274792"/>
    <property type="gene ID" value="TuG1812G0200005798.01"/>
</dbReference>
<dbReference type="Gramene" id="TuG1812G0200005798.01.T01">
    <property type="protein sequence ID" value="TuG1812G0200005798.01.T01.cds274792"/>
    <property type="gene ID" value="TuG1812G0200005798.01"/>
</dbReference>
<proteinExistence type="predicted"/>
<evidence type="ECO:0000313" key="2">
    <source>
        <dbReference type="EnsemblPlants" id="TuG1812G0200005798.01.T01.cds274792"/>
    </source>
</evidence>
<evidence type="ECO:0000313" key="3">
    <source>
        <dbReference type="Proteomes" id="UP000015106"/>
    </source>
</evidence>
<reference evidence="3" key="1">
    <citation type="journal article" date="2013" name="Nature">
        <title>Draft genome of the wheat A-genome progenitor Triticum urartu.</title>
        <authorList>
            <person name="Ling H.Q."/>
            <person name="Zhao S."/>
            <person name="Liu D."/>
            <person name="Wang J."/>
            <person name="Sun H."/>
            <person name="Zhang C."/>
            <person name="Fan H."/>
            <person name="Li D."/>
            <person name="Dong L."/>
            <person name="Tao Y."/>
            <person name="Gao C."/>
            <person name="Wu H."/>
            <person name="Li Y."/>
            <person name="Cui Y."/>
            <person name="Guo X."/>
            <person name="Zheng S."/>
            <person name="Wang B."/>
            <person name="Yu K."/>
            <person name="Liang Q."/>
            <person name="Yang W."/>
            <person name="Lou X."/>
            <person name="Chen J."/>
            <person name="Feng M."/>
            <person name="Jian J."/>
            <person name="Zhang X."/>
            <person name="Luo G."/>
            <person name="Jiang Y."/>
            <person name="Liu J."/>
            <person name="Wang Z."/>
            <person name="Sha Y."/>
            <person name="Zhang B."/>
            <person name="Wu H."/>
            <person name="Tang D."/>
            <person name="Shen Q."/>
            <person name="Xue P."/>
            <person name="Zou S."/>
            <person name="Wang X."/>
            <person name="Liu X."/>
            <person name="Wang F."/>
            <person name="Yang Y."/>
            <person name="An X."/>
            <person name="Dong Z."/>
            <person name="Zhang K."/>
            <person name="Zhang X."/>
            <person name="Luo M.C."/>
            <person name="Dvorak J."/>
            <person name="Tong Y."/>
            <person name="Wang J."/>
            <person name="Yang H."/>
            <person name="Li Z."/>
            <person name="Wang D."/>
            <person name="Zhang A."/>
            <person name="Wang J."/>
        </authorList>
    </citation>
    <scope>NUCLEOTIDE SEQUENCE</scope>
    <source>
        <strain evidence="3">cv. G1812</strain>
    </source>
</reference>
<evidence type="ECO:0000256" key="1">
    <source>
        <dbReference type="SAM" id="SignalP"/>
    </source>
</evidence>
<dbReference type="AlphaFoldDB" id="A0A8R7PLE6"/>